<accession>A0A0K6GGU7</accession>
<dbReference type="AlphaFoldDB" id="A0A0K6GGU7"/>
<evidence type="ECO:0000256" key="3">
    <source>
        <dbReference type="ARBA" id="ARBA00044493"/>
    </source>
</evidence>
<feature type="signal peptide" evidence="7">
    <location>
        <begin position="1"/>
        <end position="16"/>
    </location>
</feature>
<comment type="subunit">
    <text evidence="4">Binds to mitochondrial small subunit 15S rRNA.</text>
</comment>
<feature type="chain" id="PRO_5005503128" evidence="7">
    <location>
        <begin position="17"/>
        <end position="843"/>
    </location>
</feature>
<feature type="repeat" description="PPR" evidence="5">
    <location>
        <begin position="658"/>
        <end position="692"/>
    </location>
</feature>
<organism evidence="8 9">
    <name type="scientific">Rhizoctonia solani</name>
    <dbReference type="NCBI Taxonomy" id="456999"/>
    <lineage>
        <taxon>Eukaryota</taxon>
        <taxon>Fungi</taxon>
        <taxon>Dikarya</taxon>
        <taxon>Basidiomycota</taxon>
        <taxon>Agaricomycotina</taxon>
        <taxon>Agaricomycetes</taxon>
        <taxon>Cantharellales</taxon>
        <taxon>Ceratobasidiaceae</taxon>
        <taxon>Rhizoctonia</taxon>
    </lineage>
</organism>
<keyword evidence="9" id="KW-1185">Reference proteome</keyword>
<dbReference type="Proteomes" id="UP000044841">
    <property type="component" value="Unassembled WGS sequence"/>
</dbReference>
<feature type="compositionally biased region" description="Polar residues" evidence="6">
    <location>
        <begin position="68"/>
        <end position="81"/>
    </location>
</feature>
<feature type="compositionally biased region" description="Polar residues" evidence="6">
    <location>
        <begin position="794"/>
        <end position="810"/>
    </location>
</feature>
<keyword evidence="2" id="KW-0677">Repeat</keyword>
<dbReference type="Pfam" id="PF01535">
    <property type="entry name" value="PPR"/>
    <property type="match status" value="1"/>
</dbReference>
<feature type="compositionally biased region" description="Basic and acidic residues" evidence="6">
    <location>
        <begin position="818"/>
        <end position="829"/>
    </location>
</feature>
<dbReference type="PROSITE" id="PS51375">
    <property type="entry name" value="PPR"/>
    <property type="match status" value="1"/>
</dbReference>
<proteinExistence type="inferred from homology"/>
<evidence type="ECO:0000256" key="4">
    <source>
        <dbReference type="ARBA" id="ARBA00044511"/>
    </source>
</evidence>
<feature type="compositionally biased region" description="Polar residues" evidence="6">
    <location>
        <begin position="550"/>
        <end position="559"/>
    </location>
</feature>
<feature type="region of interest" description="Disordered" evidence="6">
    <location>
        <begin position="539"/>
        <end position="561"/>
    </location>
</feature>
<dbReference type="PANTHER" id="PTHR47447:SF17">
    <property type="entry name" value="OS12G0638900 PROTEIN"/>
    <property type="match status" value="1"/>
</dbReference>
<sequence>MVSGIWVLLTSCLTSPASFPCSGRYFIGAVHLIFSRRIRQLISQPLYPQHLALTRTNILQIQCFASTQASSNSPPESQPQAQGPRPPLSPEERSIHQRITSLLSAPTNASTERKLVELRNSPPSIPKLVCLLAEALAHHAYIPDAINLINQSRKNGMEIPPRLYESVVFRLAERDRWAEILTLLEPLQSLSPSAPKKTEHTITTRLCEWRVRACAETGDFTGMERALSMFPHGIPRRAWKIAEQACLKNSDHKTAAKIREVLALEKTFREKHKGPDKEDKEAFALEEIVQTLVRYFNPRSTTSHDNPTTTRIIRAPQTSDRDLPRYLITSRISFTLSNTPDPRHSFTPDARLATRCVRVLVQNDRVTEAATIVAAMCKGTSSVDATVSSQSTSQTSGGESPPLSLAEIFASVRPDIHVFNALLKGVLDTRGLSGMLALLKIMHDADVRPDYLTGALLLRYLDRQRAWNPGRLIDTLIDLTAPIPTDYNTGSELPPQPRPVPVSVRHTNVLLGSILNAERNAILGGGWKASAAFLKYRNRPTDRSPPSDARITSSPNNVDPPTAGLKFEARANSLKPILEALRARGVRNDSMAYALRAQRDGVVRLDPETGRQVLQRAEIPLGSHHYAALMAGLVECGYMDSARAVMKSAHEGGFGVGSPVMYTILITGYGRMGLPRQAERVFKQMILATVKPDAIAVDALASAWFISGEYQRARQTVVQYWPDDGPLPFSDDTPLKKMVTELRKLRPSSKVRAKAAQVSGDEDVLVGPIIKAMKAPDKYLPPASTVAGDKKDNGPNSRRYSSVAGVQSDGTDWMKSGSLDEERGEEQKPRVRARIMSSLSQNG</sequence>
<comment type="similarity">
    <text evidence="1">Belongs to the CCM1 family.</text>
</comment>
<evidence type="ECO:0000313" key="8">
    <source>
        <dbReference type="EMBL" id="CUA77686.1"/>
    </source>
</evidence>
<evidence type="ECO:0000256" key="2">
    <source>
        <dbReference type="ARBA" id="ARBA00022737"/>
    </source>
</evidence>
<keyword evidence="7" id="KW-0732">Signal</keyword>
<gene>
    <name evidence="8" type="primary">crp1</name>
    <name evidence="8" type="ORF">RSOLAG22IIIB_06722</name>
</gene>
<dbReference type="EMBL" id="CYGV01001856">
    <property type="protein sequence ID" value="CUA77686.1"/>
    <property type="molecule type" value="Genomic_DNA"/>
</dbReference>
<feature type="region of interest" description="Disordered" evidence="6">
    <location>
        <begin position="780"/>
        <end position="843"/>
    </location>
</feature>
<evidence type="ECO:0000256" key="6">
    <source>
        <dbReference type="SAM" id="MobiDB-lite"/>
    </source>
</evidence>
<evidence type="ECO:0000256" key="5">
    <source>
        <dbReference type="PROSITE-ProRule" id="PRU00708"/>
    </source>
</evidence>
<evidence type="ECO:0000313" key="9">
    <source>
        <dbReference type="Proteomes" id="UP000044841"/>
    </source>
</evidence>
<comment type="function">
    <text evidence="3">Regulates mitochondrial small subunit maturation by controlling 15S rRNA 5'-end processing. Localizes to the 5' precursor of the 15S rRNA in a position that is subsequently occupied by mS47 in the mature yeast mtSSU. Uses structure and sequence-specific RNA recognition, binding to a single-stranded region of the precursor and specifically recognizing bases -6 to -1. The exchange of Ccm1 for mS47 is coupled to the irreversible removal of precursor rRNA that is accompanied by conformational changes of the mitoribosomal proteins uS5m and mS26. These conformational changes signal completion of 5'-end rRNA processing through protection of the mature 5'-end of the 15S rRNA and stabilization of mS47. The removal of the 5' precursor together with the dissociation of Ccm1 may be catalyzed by the 5'-3' exoribonuclease Pet127. Involved in the specific removal of group I introns in mitochondrial encoded transcripts.</text>
</comment>
<dbReference type="Gene3D" id="1.25.40.10">
    <property type="entry name" value="Tetratricopeptide repeat domain"/>
    <property type="match status" value="2"/>
</dbReference>
<dbReference type="NCBIfam" id="TIGR00756">
    <property type="entry name" value="PPR"/>
    <property type="match status" value="1"/>
</dbReference>
<name>A0A0K6GGU7_9AGAM</name>
<evidence type="ECO:0000256" key="1">
    <source>
        <dbReference type="ARBA" id="ARBA00006192"/>
    </source>
</evidence>
<dbReference type="InterPro" id="IPR002885">
    <property type="entry name" value="PPR_rpt"/>
</dbReference>
<evidence type="ECO:0000256" key="7">
    <source>
        <dbReference type="SAM" id="SignalP"/>
    </source>
</evidence>
<feature type="region of interest" description="Disordered" evidence="6">
    <location>
        <begin position="68"/>
        <end position="93"/>
    </location>
</feature>
<reference evidence="8 9" key="1">
    <citation type="submission" date="2015-07" db="EMBL/GenBank/DDBJ databases">
        <authorList>
            <person name="Noorani M."/>
        </authorList>
    </citation>
    <scope>NUCLEOTIDE SEQUENCE [LARGE SCALE GENOMIC DNA]</scope>
    <source>
        <strain evidence="8">BBA 69670</strain>
    </source>
</reference>
<dbReference type="InterPro" id="IPR011990">
    <property type="entry name" value="TPR-like_helical_dom_sf"/>
</dbReference>
<dbReference type="PANTHER" id="PTHR47447">
    <property type="entry name" value="OS03G0856100 PROTEIN"/>
    <property type="match status" value="1"/>
</dbReference>
<protein>
    <submittedName>
        <fullName evidence="8">Uncharacterized protein</fullName>
    </submittedName>
</protein>